<dbReference type="EMBL" id="BGPR01023394">
    <property type="protein sequence ID" value="GBN90538.1"/>
    <property type="molecule type" value="Genomic_DNA"/>
</dbReference>
<gene>
    <name evidence="1" type="ORF">AVEN_51648_1</name>
</gene>
<accession>A0A4Y2SQE1</accession>
<comment type="caution">
    <text evidence="1">The sequence shown here is derived from an EMBL/GenBank/DDBJ whole genome shotgun (WGS) entry which is preliminary data.</text>
</comment>
<evidence type="ECO:0000313" key="1">
    <source>
        <dbReference type="EMBL" id="GBN90538.1"/>
    </source>
</evidence>
<evidence type="ECO:0000313" key="2">
    <source>
        <dbReference type="Proteomes" id="UP000499080"/>
    </source>
</evidence>
<protein>
    <submittedName>
        <fullName evidence="1">Uncharacterized protein</fullName>
    </submittedName>
</protein>
<proteinExistence type="predicted"/>
<dbReference type="Proteomes" id="UP000499080">
    <property type="component" value="Unassembled WGS sequence"/>
</dbReference>
<sequence length="89" mass="10202">MAVFPLNSQINRFSLVISVSRFEETRGLFWDEPHYFEPLSDDETTPELEAHAPIFHTTPAGGVRFTTYDLKCSKTTNKADLQWNVVLNL</sequence>
<dbReference type="AlphaFoldDB" id="A0A4Y2SQE1"/>
<name>A0A4Y2SQE1_ARAVE</name>
<reference evidence="1 2" key="1">
    <citation type="journal article" date="2019" name="Sci. Rep.">
        <title>Orb-weaving spider Araneus ventricosus genome elucidates the spidroin gene catalogue.</title>
        <authorList>
            <person name="Kono N."/>
            <person name="Nakamura H."/>
            <person name="Ohtoshi R."/>
            <person name="Moran D.A.P."/>
            <person name="Shinohara A."/>
            <person name="Yoshida Y."/>
            <person name="Fujiwara M."/>
            <person name="Mori M."/>
            <person name="Tomita M."/>
            <person name="Arakawa K."/>
        </authorList>
    </citation>
    <scope>NUCLEOTIDE SEQUENCE [LARGE SCALE GENOMIC DNA]</scope>
</reference>
<keyword evidence="2" id="KW-1185">Reference proteome</keyword>
<organism evidence="1 2">
    <name type="scientific">Araneus ventricosus</name>
    <name type="common">Orbweaver spider</name>
    <name type="synonym">Epeira ventricosa</name>
    <dbReference type="NCBI Taxonomy" id="182803"/>
    <lineage>
        <taxon>Eukaryota</taxon>
        <taxon>Metazoa</taxon>
        <taxon>Ecdysozoa</taxon>
        <taxon>Arthropoda</taxon>
        <taxon>Chelicerata</taxon>
        <taxon>Arachnida</taxon>
        <taxon>Araneae</taxon>
        <taxon>Araneomorphae</taxon>
        <taxon>Entelegynae</taxon>
        <taxon>Araneoidea</taxon>
        <taxon>Araneidae</taxon>
        <taxon>Araneus</taxon>
    </lineage>
</organism>